<name>A0ABN6J0H2_9CLOT</name>
<accession>A0ABN6J0H2</accession>
<sequence>MKRWCMLILFLNGNEIVMFLYRYNVKNGKLINLEKNYIEYYAISMKGLKVYEDN</sequence>
<dbReference type="Proteomes" id="UP000824633">
    <property type="component" value="Chromosome"/>
</dbReference>
<protein>
    <submittedName>
        <fullName evidence="1">Uncharacterized protein</fullName>
    </submittedName>
</protein>
<organism evidence="1 2">
    <name type="scientific">Clostridium gelidum</name>
    <dbReference type="NCBI Taxonomy" id="704125"/>
    <lineage>
        <taxon>Bacteria</taxon>
        <taxon>Bacillati</taxon>
        <taxon>Bacillota</taxon>
        <taxon>Clostridia</taxon>
        <taxon>Eubacteriales</taxon>
        <taxon>Clostridiaceae</taxon>
        <taxon>Clostridium</taxon>
    </lineage>
</organism>
<evidence type="ECO:0000313" key="2">
    <source>
        <dbReference type="Proteomes" id="UP000824633"/>
    </source>
</evidence>
<keyword evidence="2" id="KW-1185">Reference proteome</keyword>
<dbReference type="EMBL" id="AP024849">
    <property type="protein sequence ID" value="BCZ46456.1"/>
    <property type="molecule type" value="Genomic_DNA"/>
</dbReference>
<gene>
    <name evidence="1" type="ORF">psyc5s11_25230</name>
</gene>
<proteinExistence type="predicted"/>
<reference evidence="2" key="1">
    <citation type="submission" date="2021-07" db="EMBL/GenBank/DDBJ databases">
        <title>Complete genome sequencing of a Clostridium isolate.</title>
        <authorList>
            <person name="Ueki A."/>
            <person name="Tonouchi A."/>
        </authorList>
    </citation>
    <scope>NUCLEOTIDE SEQUENCE [LARGE SCALE GENOMIC DNA]</scope>
    <source>
        <strain evidence="2">C5S11</strain>
    </source>
</reference>
<evidence type="ECO:0000313" key="1">
    <source>
        <dbReference type="EMBL" id="BCZ46456.1"/>
    </source>
</evidence>